<dbReference type="AlphaFoldDB" id="A0A1F5YDT3"/>
<dbReference type="InterPro" id="IPR001845">
    <property type="entry name" value="HTH_ArsR_DNA-bd_dom"/>
</dbReference>
<dbReference type="SUPFAM" id="SSF46785">
    <property type="entry name" value="Winged helix' DNA-binding domain"/>
    <property type="match status" value="1"/>
</dbReference>
<dbReference type="Proteomes" id="UP000176992">
    <property type="component" value="Unassembled WGS sequence"/>
</dbReference>
<dbReference type="PANTHER" id="PTHR43132:SF8">
    <property type="entry name" value="HTH-TYPE TRANSCRIPTIONAL REGULATOR KMTR"/>
    <property type="match status" value="1"/>
</dbReference>
<dbReference type="CDD" id="cd00090">
    <property type="entry name" value="HTH_ARSR"/>
    <property type="match status" value="1"/>
</dbReference>
<name>A0A1F5YDT3_9BACT</name>
<sequence length="232" mass="26471">MKSPNRNFKDSIYEQFSRIGKAVSSPKRLELLDLICQSAKTVEALARETGLSVANASQHLQVLRTARLVEANKEGLFVHYRLADQAVCDFFRVMRELAESRLAEVEMITRRFLAGREGMEPVDRKKLIERVRDGSVVVLDVRPFEEFREGHIPGAISVQLRDLEQRLSELPRDQEIVAYCRGPYCVLSIQAVEMLRSRGFNAVRLEEGVQDWRFLGLPVAIGEKSGLRQEEI</sequence>
<dbReference type="GO" id="GO:0004792">
    <property type="term" value="F:thiosulfate-cyanide sulfurtransferase activity"/>
    <property type="evidence" value="ECO:0007669"/>
    <property type="project" value="InterPro"/>
</dbReference>
<dbReference type="InterPro" id="IPR051011">
    <property type="entry name" value="Metal_resp_trans_reg"/>
</dbReference>
<feature type="domain" description="HTH arsR-type" evidence="5">
    <location>
        <begin position="8"/>
        <end position="102"/>
    </location>
</feature>
<dbReference type="PRINTS" id="PR00778">
    <property type="entry name" value="HTHARSR"/>
</dbReference>
<dbReference type="InterPro" id="IPR011991">
    <property type="entry name" value="ArsR-like_HTH"/>
</dbReference>
<evidence type="ECO:0000256" key="2">
    <source>
        <dbReference type="ARBA" id="ARBA00023125"/>
    </source>
</evidence>
<dbReference type="PROSITE" id="PS00380">
    <property type="entry name" value="RHODANESE_1"/>
    <property type="match status" value="1"/>
</dbReference>
<organism evidence="6 7">
    <name type="scientific">Candidatus Glassbacteria bacterium GWA2_58_10</name>
    <dbReference type="NCBI Taxonomy" id="1817865"/>
    <lineage>
        <taxon>Bacteria</taxon>
        <taxon>Candidatus Glassiibacteriota</taxon>
    </lineage>
</organism>
<dbReference type="InterPro" id="IPR036390">
    <property type="entry name" value="WH_DNA-bd_sf"/>
</dbReference>
<dbReference type="InterPro" id="IPR001763">
    <property type="entry name" value="Rhodanese-like_dom"/>
</dbReference>
<dbReference type="PROSITE" id="PS50987">
    <property type="entry name" value="HTH_ARSR_2"/>
    <property type="match status" value="1"/>
</dbReference>
<evidence type="ECO:0000256" key="3">
    <source>
        <dbReference type="ARBA" id="ARBA00023163"/>
    </source>
</evidence>
<dbReference type="CDD" id="cd00158">
    <property type="entry name" value="RHOD"/>
    <property type="match status" value="1"/>
</dbReference>
<dbReference type="Pfam" id="PF00581">
    <property type="entry name" value="Rhodanese"/>
    <property type="match status" value="1"/>
</dbReference>
<protein>
    <submittedName>
        <fullName evidence="6">ArsR family transcriptional regulator</fullName>
    </submittedName>
</protein>
<evidence type="ECO:0000259" key="4">
    <source>
        <dbReference type="PROSITE" id="PS50206"/>
    </source>
</evidence>
<keyword evidence="2" id="KW-0238">DNA-binding</keyword>
<dbReference type="PANTHER" id="PTHR43132">
    <property type="entry name" value="ARSENICAL RESISTANCE OPERON REPRESSOR ARSR-RELATED"/>
    <property type="match status" value="1"/>
</dbReference>
<dbReference type="Gene3D" id="3.40.250.10">
    <property type="entry name" value="Rhodanese-like domain"/>
    <property type="match status" value="1"/>
</dbReference>
<dbReference type="SUPFAM" id="SSF52821">
    <property type="entry name" value="Rhodanese/Cell cycle control phosphatase"/>
    <property type="match status" value="1"/>
</dbReference>
<comment type="caution">
    <text evidence="6">The sequence shown here is derived from an EMBL/GenBank/DDBJ whole genome shotgun (WGS) entry which is preliminary data.</text>
</comment>
<dbReference type="Gene3D" id="1.10.10.10">
    <property type="entry name" value="Winged helix-like DNA-binding domain superfamily/Winged helix DNA-binding domain"/>
    <property type="match status" value="1"/>
</dbReference>
<evidence type="ECO:0000313" key="6">
    <source>
        <dbReference type="EMBL" id="OGF98338.1"/>
    </source>
</evidence>
<dbReference type="InterPro" id="IPR036388">
    <property type="entry name" value="WH-like_DNA-bd_sf"/>
</dbReference>
<evidence type="ECO:0000256" key="1">
    <source>
        <dbReference type="ARBA" id="ARBA00023015"/>
    </source>
</evidence>
<dbReference type="PROSITE" id="PS50206">
    <property type="entry name" value="RHODANESE_3"/>
    <property type="match status" value="1"/>
</dbReference>
<reference evidence="6 7" key="1">
    <citation type="journal article" date="2016" name="Nat. Commun.">
        <title>Thousands of microbial genomes shed light on interconnected biogeochemical processes in an aquifer system.</title>
        <authorList>
            <person name="Anantharaman K."/>
            <person name="Brown C.T."/>
            <person name="Hug L.A."/>
            <person name="Sharon I."/>
            <person name="Castelle C.J."/>
            <person name="Probst A.J."/>
            <person name="Thomas B.C."/>
            <person name="Singh A."/>
            <person name="Wilkins M.J."/>
            <person name="Karaoz U."/>
            <person name="Brodie E.L."/>
            <person name="Williams K.H."/>
            <person name="Hubbard S.S."/>
            <person name="Banfield J.F."/>
        </authorList>
    </citation>
    <scope>NUCLEOTIDE SEQUENCE [LARGE SCALE GENOMIC DNA]</scope>
</reference>
<gene>
    <name evidence="6" type="ORF">A2Z86_00335</name>
</gene>
<dbReference type="Pfam" id="PF01022">
    <property type="entry name" value="HTH_5"/>
    <property type="match status" value="1"/>
</dbReference>
<dbReference type="NCBIfam" id="NF033788">
    <property type="entry name" value="HTH_metalloreg"/>
    <property type="match status" value="1"/>
</dbReference>
<dbReference type="GO" id="GO:0003700">
    <property type="term" value="F:DNA-binding transcription factor activity"/>
    <property type="evidence" value="ECO:0007669"/>
    <property type="project" value="InterPro"/>
</dbReference>
<proteinExistence type="predicted"/>
<feature type="domain" description="Rhodanese" evidence="4">
    <location>
        <begin position="132"/>
        <end position="221"/>
    </location>
</feature>
<keyword evidence="1" id="KW-0805">Transcription regulation</keyword>
<dbReference type="SMART" id="SM00450">
    <property type="entry name" value="RHOD"/>
    <property type="match status" value="1"/>
</dbReference>
<dbReference type="EMBL" id="MFIV01000123">
    <property type="protein sequence ID" value="OGF98338.1"/>
    <property type="molecule type" value="Genomic_DNA"/>
</dbReference>
<dbReference type="InterPro" id="IPR036873">
    <property type="entry name" value="Rhodanese-like_dom_sf"/>
</dbReference>
<dbReference type="GO" id="GO:0003677">
    <property type="term" value="F:DNA binding"/>
    <property type="evidence" value="ECO:0007669"/>
    <property type="project" value="UniProtKB-KW"/>
</dbReference>
<dbReference type="SMART" id="SM00418">
    <property type="entry name" value="HTH_ARSR"/>
    <property type="match status" value="1"/>
</dbReference>
<keyword evidence="3" id="KW-0804">Transcription</keyword>
<evidence type="ECO:0000259" key="5">
    <source>
        <dbReference type="PROSITE" id="PS50987"/>
    </source>
</evidence>
<accession>A0A1F5YDT3</accession>
<dbReference type="InterPro" id="IPR001307">
    <property type="entry name" value="Thiosulphate_STrfase_CS"/>
</dbReference>
<evidence type="ECO:0000313" key="7">
    <source>
        <dbReference type="Proteomes" id="UP000176992"/>
    </source>
</evidence>